<dbReference type="OrthoDB" id="4364733at2759"/>
<dbReference type="Proteomes" id="UP000027730">
    <property type="component" value="Unassembled WGS sequence"/>
</dbReference>
<sequence length="240" mass="26574">MDLPAPPRHYQNGLYSSLRVDTPTSEVPPVIHSDASLDAALESFSAAELRQLLRLAIQKHPSLASDVTLEHAQQSSFKASKSVSFVHYSNSVWHTLNAKQYSDPDKEHQHADRAVQKVANDISTVASQVHRQSSLATKKNALEALRKIGRSVCLATGVVGDRVKEVLGCNKIFVAAIVKVANSFTEDDRRTLWAGGSGTEILKRLDQLDELRKCYRVFEGFEVVLELMKREDGLDGSLYC</sequence>
<dbReference type="EMBL" id="KL584716">
    <property type="protein sequence ID" value="KEQ70722.1"/>
    <property type="molecule type" value="Genomic_DNA"/>
</dbReference>
<keyword evidence="2" id="KW-1185">Reference proteome</keyword>
<evidence type="ECO:0000313" key="1">
    <source>
        <dbReference type="EMBL" id="KEQ70722.1"/>
    </source>
</evidence>
<dbReference type="GeneID" id="25415586"/>
<proteinExistence type="predicted"/>
<evidence type="ECO:0000313" key="2">
    <source>
        <dbReference type="Proteomes" id="UP000027730"/>
    </source>
</evidence>
<name>A0A074WLS2_9PEZI</name>
<organism evidence="1 2">
    <name type="scientific">Aureobasidium namibiae CBS 147.97</name>
    <dbReference type="NCBI Taxonomy" id="1043004"/>
    <lineage>
        <taxon>Eukaryota</taxon>
        <taxon>Fungi</taxon>
        <taxon>Dikarya</taxon>
        <taxon>Ascomycota</taxon>
        <taxon>Pezizomycotina</taxon>
        <taxon>Dothideomycetes</taxon>
        <taxon>Dothideomycetidae</taxon>
        <taxon>Dothideales</taxon>
        <taxon>Saccotheciaceae</taxon>
        <taxon>Aureobasidium</taxon>
    </lineage>
</organism>
<reference evidence="1 2" key="1">
    <citation type="journal article" date="2014" name="BMC Genomics">
        <title>Genome sequencing of four Aureobasidium pullulans varieties: biotechnological potential, stress tolerance, and description of new species.</title>
        <authorList>
            <person name="Gostin Ar C."/>
            <person name="Ohm R.A."/>
            <person name="Kogej T."/>
            <person name="Sonjak S."/>
            <person name="Turk M."/>
            <person name="Zajc J."/>
            <person name="Zalar P."/>
            <person name="Grube M."/>
            <person name="Sun H."/>
            <person name="Han J."/>
            <person name="Sharma A."/>
            <person name="Chiniquy J."/>
            <person name="Ngan C.Y."/>
            <person name="Lipzen A."/>
            <person name="Barry K."/>
            <person name="Grigoriev I.V."/>
            <person name="Gunde-Cimerman N."/>
        </authorList>
    </citation>
    <scope>NUCLEOTIDE SEQUENCE [LARGE SCALE GENOMIC DNA]</scope>
    <source>
        <strain evidence="1 2">CBS 147.97</strain>
    </source>
</reference>
<protein>
    <submittedName>
        <fullName evidence="1">Uncharacterized protein</fullName>
    </submittedName>
</protein>
<dbReference type="AlphaFoldDB" id="A0A074WLS2"/>
<gene>
    <name evidence="1" type="ORF">M436DRAFT_75051</name>
</gene>
<dbReference type="HOGENOM" id="CLU_1200541_0_0_1"/>
<dbReference type="RefSeq" id="XP_013424985.1">
    <property type="nucleotide sequence ID" value="XM_013569531.1"/>
</dbReference>
<accession>A0A074WLS2</accession>